<dbReference type="InterPro" id="IPR035959">
    <property type="entry name" value="RutC-like_sf"/>
</dbReference>
<evidence type="ECO:0000256" key="2">
    <source>
        <dbReference type="PIRSR" id="PIRSR005965-1"/>
    </source>
</evidence>
<dbReference type="AlphaFoldDB" id="A0A941JRS4"/>
<dbReference type="PANTHER" id="PTHR21164">
    <property type="entry name" value="CHORISMATE MUTASE"/>
    <property type="match status" value="1"/>
</dbReference>
<keyword evidence="3 4" id="KW-0413">Isomerase</keyword>
<gene>
    <name evidence="4" type="primary">aroH</name>
    <name evidence="4" type="ORF">DSM107014_05500</name>
</gene>
<dbReference type="GO" id="GO:0008652">
    <property type="term" value="P:amino acid biosynthetic process"/>
    <property type="evidence" value="ECO:0007669"/>
    <property type="project" value="UniProtKB-UniRule"/>
</dbReference>
<dbReference type="CDD" id="cd02185">
    <property type="entry name" value="AroH"/>
    <property type="match status" value="1"/>
</dbReference>
<comment type="caution">
    <text evidence="4">The sequence shown here is derived from an EMBL/GenBank/DDBJ whole genome shotgun (WGS) entry which is preliminary data.</text>
</comment>
<accession>A0A941JRS4</accession>
<feature type="binding site" evidence="2">
    <location>
        <position position="110"/>
    </location>
    <ligand>
        <name>prephenate</name>
        <dbReference type="ChEBI" id="CHEBI:29934"/>
    </ligand>
</feature>
<evidence type="ECO:0000313" key="4">
    <source>
        <dbReference type="EMBL" id="MBR8827351.1"/>
    </source>
</evidence>
<proteinExistence type="predicted"/>
<comment type="catalytic activity">
    <reaction evidence="3">
        <text>chorismate = prephenate</text>
        <dbReference type="Rhea" id="RHEA:13897"/>
        <dbReference type="ChEBI" id="CHEBI:29748"/>
        <dbReference type="ChEBI" id="CHEBI:29934"/>
        <dbReference type="EC" id="5.4.99.5"/>
    </reaction>
</comment>
<organism evidence="4 5">
    <name type="scientific">Gomphosphaeria aponina SAG 52.96 = DSM 107014</name>
    <dbReference type="NCBI Taxonomy" id="1521640"/>
    <lineage>
        <taxon>Bacteria</taxon>
        <taxon>Bacillati</taxon>
        <taxon>Cyanobacteriota</taxon>
        <taxon>Cyanophyceae</taxon>
        <taxon>Oscillatoriophycideae</taxon>
        <taxon>Chroococcales</taxon>
        <taxon>Gomphosphaeriaceae</taxon>
        <taxon>Gomphosphaeria</taxon>
    </lineage>
</organism>
<dbReference type="GO" id="GO:0046417">
    <property type="term" value="P:chorismate metabolic process"/>
    <property type="evidence" value="ECO:0007669"/>
    <property type="project" value="TreeGrafter"/>
</dbReference>
<evidence type="ECO:0000313" key="5">
    <source>
        <dbReference type="Proteomes" id="UP000767446"/>
    </source>
</evidence>
<keyword evidence="2 3" id="KW-0028">Amino-acid biosynthesis</keyword>
<dbReference type="Gene3D" id="3.30.1330.40">
    <property type="entry name" value="RutC-like"/>
    <property type="match status" value="1"/>
</dbReference>
<name>A0A941JRS4_9CHRO</name>
<reference evidence="4" key="1">
    <citation type="submission" date="2021-02" db="EMBL/GenBank/DDBJ databases">
        <title>Metagenome analyses of Stigonema ocellatum DSM 106950, Chlorogloea purpurea SAG 13.99 and Gomphosphaeria aponina DSM 107014.</title>
        <authorList>
            <person name="Marter P."/>
            <person name="Huang S."/>
        </authorList>
    </citation>
    <scope>NUCLEOTIDE SEQUENCE</scope>
    <source>
        <strain evidence="4">JP213</strain>
    </source>
</reference>
<sequence>MEWKVRGIRGATTASENTVTAIREAVTELLDEIVTRNHLNTEEIISVIFTATQDLDAMFPAAIARERPHWENIPLLDLQQMHVEGSLPRCIRVLIYVNTLKPQKEICHSYLRHAKNLRPDWQIAI</sequence>
<dbReference type="GO" id="GO:0004106">
    <property type="term" value="F:chorismate mutase activity"/>
    <property type="evidence" value="ECO:0007669"/>
    <property type="project" value="UniProtKB-UniRule"/>
</dbReference>
<dbReference type="EMBL" id="JADQBC010000027">
    <property type="protein sequence ID" value="MBR8827351.1"/>
    <property type="molecule type" value="Genomic_DNA"/>
</dbReference>
<evidence type="ECO:0000256" key="3">
    <source>
        <dbReference type="PROSITE-ProRule" id="PRU00514"/>
    </source>
</evidence>
<dbReference type="EC" id="5.4.99.5" evidence="1 3"/>
<evidence type="ECO:0000256" key="1">
    <source>
        <dbReference type="NCBIfam" id="TIGR01796"/>
    </source>
</evidence>
<feature type="binding site" evidence="2">
    <location>
        <position position="92"/>
    </location>
    <ligand>
        <name>prephenate</name>
        <dbReference type="ChEBI" id="CHEBI:29934"/>
    </ligand>
</feature>
<dbReference type="NCBIfam" id="TIGR01796">
    <property type="entry name" value="CM_mono_aroH"/>
    <property type="match status" value="1"/>
</dbReference>
<dbReference type="PIRSF" id="PIRSF005965">
    <property type="entry name" value="Chor_mut_AroH"/>
    <property type="match status" value="1"/>
</dbReference>
<feature type="binding site" evidence="2">
    <location>
        <position position="9"/>
    </location>
    <ligand>
        <name>prephenate</name>
        <dbReference type="ChEBI" id="CHEBI:29934"/>
    </ligand>
</feature>
<dbReference type="InterPro" id="IPR008243">
    <property type="entry name" value="Chorismate_mutase_AroH"/>
</dbReference>
<protein>
    <recommendedName>
        <fullName evidence="1 3">chorismate mutase</fullName>
        <ecNumber evidence="1 3">5.4.99.5</ecNumber>
    </recommendedName>
</protein>
<dbReference type="Proteomes" id="UP000767446">
    <property type="component" value="Unassembled WGS sequence"/>
</dbReference>
<dbReference type="GO" id="GO:0009073">
    <property type="term" value="P:aromatic amino acid family biosynthetic process"/>
    <property type="evidence" value="ECO:0007669"/>
    <property type="project" value="UniProtKB-UniRule"/>
</dbReference>
<dbReference type="Pfam" id="PF07736">
    <property type="entry name" value="CM_1"/>
    <property type="match status" value="1"/>
</dbReference>
<dbReference type="SUPFAM" id="SSF55298">
    <property type="entry name" value="YjgF-like"/>
    <property type="match status" value="1"/>
</dbReference>
<dbReference type="PANTHER" id="PTHR21164:SF0">
    <property type="entry name" value="CHORISMATE MUTASE AROH"/>
    <property type="match status" value="1"/>
</dbReference>
<dbReference type="PROSITE" id="PS51167">
    <property type="entry name" value="CHORISMATE_MUT_1"/>
    <property type="match status" value="1"/>
</dbReference>
<keyword evidence="2 3" id="KW-0057">Aromatic amino acid biosynthesis</keyword>